<comment type="caution">
    <text evidence="9">The sequence shown here is derived from an EMBL/GenBank/DDBJ whole genome shotgun (WGS) entry which is preliminary data.</text>
</comment>
<comment type="subcellular location">
    <subcellularLocation>
        <location evidence="8">Golgi apparatus membrane</location>
        <topology evidence="8">Multi-pass membrane protein</topology>
    </subcellularLocation>
    <subcellularLocation>
        <location evidence="1">Membrane</location>
        <topology evidence="1">Multi-pass membrane protein</topology>
    </subcellularLocation>
</comment>
<dbReference type="GO" id="GO:0015031">
    <property type="term" value="P:protein transport"/>
    <property type="evidence" value="ECO:0007669"/>
    <property type="project" value="UniProtKB-KW"/>
</dbReference>
<keyword evidence="6 8" id="KW-0472">Membrane</keyword>
<dbReference type="PANTHER" id="PTHR23137">
    <property type="entry name" value="VESICLE TRANSPORT PROTEIN-RELATED"/>
    <property type="match status" value="1"/>
</dbReference>
<evidence type="ECO:0000256" key="7">
    <source>
        <dbReference type="ARBA" id="ARBA00025800"/>
    </source>
</evidence>
<dbReference type="Proteomes" id="UP000320333">
    <property type="component" value="Unassembled WGS sequence"/>
</dbReference>
<comment type="function">
    <text evidence="8">Nonessential protein required for the fusion of transport vesicles derived from the endocytic pathway with the Golgi complex.</text>
</comment>
<gene>
    <name evidence="9" type="ORF">CcCBS67573_g08021</name>
</gene>
<evidence type="ECO:0000256" key="6">
    <source>
        <dbReference type="ARBA" id="ARBA00023136"/>
    </source>
</evidence>
<keyword evidence="5 8" id="KW-1133">Transmembrane helix</keyword>
<dbReference type="PANTHER" id="PTHR23137:SF6">
    <property type="entry name" value="VESICLE TRANSPORT PROTEIN"/>
    <property type="match status" value="1"/>
</dbReference>
<evidence type="ECO:0000256" key="8">
    <source>
        <dbReference type="RuleBase" id="RU363111"/>
    </source>
</evidence>
<dbReference type="OrthoDB" id="73614at2759"/>
<proteinExistence type="inferred from homology"/>
<dbReference type="Pfam" id="PF04178">
    <property type="entry name" value="Got1"/>
    <property type="match status" value="1"/>
</dbReference>
<comment type="similarity">
    <text evidence="7 8">Belongs to the SFT2 family.</text>
</comment>
<dbReference type="AlphaFoldDB" id="A0A507ERD4"/>
<feature type="transmembrane region" description="Helical" evidence="8">
    <location>
        <begin position="61"/>
        <end position="83"/>
    </location>
</feature>
<reference evidence="9 10" key="1">
    <citation type="journal article" date="2019" name="Sci. Rep.">
        <title>Comparative genomics of chytrid fungi reveal insights into the obligate biotrophic and pathogenic lifestyle of Synchytrium endobioticum.</title>
        <authorList>
            <person name="van de Vossenberg B.T.L.H."/>
            <person name="Warris S."/>
            <person name="Nguyen H.D.T."/>
            <person name="van Gent-Pelzer M.P.E."/>
            <person name="Joly D.L."/>
            <person name="van de Geest H.C."/>
            <person name="Bonants P.J.M."/>
            <person name="Smith D.S."/>
            <person name="Levesque C.A."/>
            <person name="van der Lee T.A.J."/>
        </authorList>
    </citation>
    <scope>NUCLEOTIDE SEQUENCE [LARGE SCALE GENOMIC DNA]</scope>
    <source>
        <strain evidence="9 10">CBS 675.73</strain>
    </source>
</reference>
<dbReference type="EMBL" id="QEAP01000471">
    <property type="protein sequence ID" value="TPX65796.1"/>
    <property type="molecule type" value="Genomic_DNA"/>
</dbReference>
<keyword evidence="10" id="KW-1185">Reference proteome</keyword>
<keyword evidence="4 8" id="KW-0653">Protein transport</keyword>
<evidence type="ECO:0000256" key="1">
    <source>
        <dbReference type="ARBA" id="ARBA00004141"/>
    </source>
</evidence>
<accession>A0A507ERD4</accession>
<sequence>MAITDYLRPVRTWFGRFAIKVKGSEETLLLTTAFTATKRNNAVIKPDEMCGGFKLTATQRFYGFGICFGVGFLLSILSTLLLTTGNLTGFAVLYTFGNVTSVVSTGFLIGFASQLKKMFDSSRFAAALIFLGSMVATLVVAFTLKSVLLTLICCIIQWLALFWYSASYIPFARDMIKKCVGGVVG</sequence>
<keyword evidence="2 8" id="KW-0813">Transport</keyword>
<evidence type="ECO:0000256" key="4">
    <source>
        <dbReference type="ARBA" id="ARBA00022927"/>
    </source>
</evidence>
<dbReference type="STRING" id="246404.A0A507ERD4"/>
<feature type="transmembrane region" description="Helical" evidence="8">
    <location>
        <begin position="89"/>
        <end position="112"/>
    </location>
</feature>
<evidence type="ECO:0000256" key="3">
    <source>
        <dbReference type="ARBA" id="ARBA00022692"/>
    </source>
</evidence>
<feature type="transmembrane region" description="Helical" evidence="8">
    <location>
        <begin position="124"/>
        <end position="142"/>
    </location>
</feature>
<dbReference type="GO" id="GO:0000139">
    <property type="term" value="C:Golgi membrane"/>
    <property type="evidence" value="ECO:0007669"/>
    <property type="project" value="UniProtKB-SubCell"/>
</dbReference>
<evidence type="ECO:0000313" key="10">
    <source>
        <dbReference type="Proteomes" id="UP000320333"/>
    </source>
</evidence>
<dbReference type="InterPro" id="IPR011691">
    <property type="entry name" value="Vesicle_transpt_SFT2"/>
</dbReference>
<name>A0A507ERD4_9FUNG</name>
<evidence type="ECO:0000256" key="2">
    <source>
        <dbReference type="ARBA" id="ARBA00022448"/>
    </source>
</evidence>
<evidence type="ECO:0000313" key="9">
    <source>
        <dbReference type="EMBL" id="TPX65796.1"/>
    </source>
</evidence>
<evidence type="ECO:0000256" key="5">
    <source>
        <dbReference type="ARBA" id="ARBA00022989"/>
    </source>
</evidence>
<protein>
    <recommendedName>
        <fullName evidence="8">Protein transport protein SFT2</fullName>
    </recommendedName>
</protein>
<feature type="transmembrane region" description="Helical" evidence="8">
    <location>
        <begin position="148"/>
        <end position="169"/>
    </location>
</feature>
<dbReference type="InterPro" id="IPR007305">
    <property type="entry name" value="Vesicle_transpt_Got1/SFT2"/>
</dbReference>
<dbReference type="GO" id="GO:0016192">
    <property type="term" value="P:vesicle-mediated transport"/>
    <property type="evidence" value="ECO:0007669"/>
    <property type="project" value="InterPro"/>
</dbReference>
<keyword evidence="8" id="KW-0333">Golgi apparatus</keyword>
<keyword evidence="3 8" id="KW-0812">Transmembrane</keyword>
<organism evidence="9 10">
    <name type="scientific">Chytriomyces confervae</name>
    <dbReference type="NCBI Taxonomy" id="246404"/>
    <lineage>
        <taxon>Eukaryota</taxon>
        <taxon>Fungi</taxon>
        <taxon>Fungi incertae sedis</taxon>
        <taxon>Chytridiomycota</taxon>
        <taxon>Chytridiomycota incertae sedis</taxon>
        <taxon>Chytridiomycetes</taxon>
        <taxon>Chytridiales</taxon>
        <taxon>Chytriomycetaceae</taxon>
        <taxon>Chytriomyces</taxon>
    </lineage>
</organism>